<dbReference type="AlphaFoldDB" id="A0A316AZJ4"/>
<sequence>MTAQTGSVTTSAQAGGDTTTAAGFSWLLDDFVRRVPGARNTLAVSADGLLMAMSADLDRTEGDQLSAIVAGMSSLTRGAARQLRGGEVRQAIVEMDELFLFTMSVSDGSVLAVVADATCDVGLVGYEMAMLVSRADAALTPQLVAEMRATLPVDGPGRTSREG</sequence>
<dbReference type="PANTHER" id="PTHR36222:SF1">
    <property type="entry name" value="SERINE PROTEASE INHIBITOR RV3364C"/>
    <property type="match status" value="1"/>
</dbReference>
<name>A0A316AZJ4_9ACTN</name>
<reference evidence="2 3" key="1">
    <citation type="submission" date="2018-03" db="EMBL/GenBank/DDBJ databases">
        <title>Genomic Encyclopedia of Archaeal and Bacterial Type Strains, Phase II (KMG-II): from individual species to whole genera.</title>
        <authorList>
            <person name="Goeker M."/>
        </authorList>
    </citation>
    <scope>NUCLEOTIDE SEQUENCE [LARGE SCALE GENOMIC DNA]</scope>
    <source>
        <strain evidence="2 3">DSM 44889</strain>
    </source>
</reference>
<dbReference type="RefSeq" id="WP_245961632.1">
    <property type="nucleotide sequence ID" value="NZ_QGDQ01000002.1"/>
</dbReference>
<feature type="domain" description="Roadblock/LAMTOR2" evidence="1">
    <location>
        <begin position="25"/>
        <end position="115"/>
    </location>
</feature>
<evidence type="ECO:0000313" key="2">
    <source>
        <dbReference type="EMBL" id="PWJ55667.1"/>
    </source>
</evidence>
<evidence type="ECO:0000259" key="1">
    <source>
        <dbReference type="SMART" id="SM00960"/>
    </source>
</evidence>
<proteinExistence type="predicted"/>
<dbReference type="Pfam" id="PF03259">
    <property type="entry name" value="Robl_LC7"/>
    <property type="match status" value="1"/>
</dbReference>
<dbReference type="SUPFAM" id="SSF103196">
    <property type="entry name" value="Roadblock/LC7 domain"/>
    <property type="match status" value="1"/>
</dbReference>
<evidence type="ECO:0000313" key="3">
    <source>
        <dbReference type="Proteomes" id="UP000245469"/>
    </source>
</evidence>
<dbReference type="PANTHER" id="PTHR36222">
    <property type="entry name" value="SERINE PROTEASE INHIBITOR RV3364C"/>
    <property type="match status" value="1"/>
</dbReference>
<organism evidence="2 3">
    <name type="scientific">Quadrisphaera granulorum</name>
    <dbReference type="NCBI Taxonomy" id="317664"/>
    <lineage>
        <taxon>Bacteria</taxon>
        <taxon>Bacillati</taxon>
        <taxon>Actinomycetota</taxon>
        <taxon>Actinomycetes</taxon>
        <taxon>Kineosporiales</taxon>
        <taxon>Kineosporiaceae</taxon>
        <taxon>Quadrisphaera</taxon>
    </lineage>
</organism>
<dbReference type="InterPro" id="IPR004942">
    <property type="entry name" value="Roadblock/LAMTOR2_dom"/>
</dbReference>
<dbReference type="Gene3D" id="3.30.450.30">
    <property type="entry name" value="Dynein light chain 2a, cytoplasmic"/>
    <property type="match status" value="1"/>
</dbReference>
<dbReference type="InterPro" id="IPR053141">
    <property type="entry name" value="Mycobact_SerProt_Inhib_Rv3364c"/>
</dbReference>
<dbReference type="SMART" id="SM00960">
    <property type="entry name" value="Robl_LC7"/>
    <property type="match status" value="1"/>
</dbReference>
<accession>A0A316AZJ4</accession>
<keyword evidence="3" id="KW-1185">Reference proteome</keyword>
<dbReference type="Proteomes" id="UP000245469">
    <property type="component" value="Unassembled WGS sequence"/>
</dbReference>
<gene>
    <name evidence="2" type="ORF">BXY45_10230</name>
</gene>
<protein>
    <recommendedName>
        <fullName evidence="1">Roadblock/LAMTOR2 domain-containing protein</fullName>
    </recommendedName>
</protein>
<comment type="caution">
    <text evidence="2">The sequence shown here is derived from an EMBL/GenBank/DDBJ whole genome shotgun (WGS) entry which is preliminary data.</text>
</comment>
<dbReference type="EMBL" id="QGDQ01000002">
    <property type="protein sequence ID" value="PWJ55667.1"/>
    <property type="molecule type" value="Genomic_DNA"/>
</dbReference>